<dbReference type="EMBL" id="LAZP02000002">
    <property type="protein sequence ID" value="PFH63384.1"/>
    <property type="molecule type" value="Genomic_DNA"/>
</dbReference>
<dbReference type="STRING" id="268505.A0A2A9PR18"/>
<proteinExistence type="inferred from homology"/>
<sequence>MMPPHAVDEIAFGTSLAAVNKGSSIRVYEVDVYGGVRETQYEDKWTGGKSSNVLAKGRIGTPLAATSLGLDHIRVYYVSNDLTAHEICWDGKNWYEGAFGKAGFKVAGYSGGLSAVYLGGRNDVLRVYGQNEDGHVQEFTYDGGKGWQKGSNLGAALPGTAIAATTWGSSPYHIRVYFQDKDRNVLEKTWDGSSWGTGGLRIDDLPPRAALGVTSWGDGSNLSIRLYYGASCCLIKEKAWDGEWRDGEFKEESLPGSKVAAIPKPVLRVYIQTGSHVTAACEFMWEKGWSIGNRALPPA</sequence>
<gene>
    <name evidence="2" type="ORF">XA68_12348</name>
</gene>
<comment type="caution">
    <text evidence="2">The sequence shown here is derived from an EMBL/GenBank/DDBJ whole genome shotgun (WGS) entry which is preliminary data.</text>
</comment>
<evidence type="ECO:0000313" key="2">
    <source>
        <dbReference type="EMBL" id="PFH63384.1"/>
    </source>
</evidence>
<evidence type="ECO:0000313" key="3">
    <source>
        <dbReference type="Proteomes" id="UP000037136"/>
    </source>
</evidence>
<dbReference type="Proteomes" id="UP000037136">
    <property type="component" value="Unassembled WGS sequence"/>
</dbReference>
<reference evidence="2 3" key="1">
    <citation type="journal article" date="2015" name="BMC Genomics">
        <title>Gene expression during zombie ant biting behavior reflects the complexity underlying fungal parasitic behavioral manipulation.</title>
        <authorList>
            <person name="de Bekker C."/>
            <person name="Ohm R.A."/>
            <person name="Loreto R.G."/>
            <person name="Sebastian A."/>
            <person name="Albert I."/>
            <person name="Merrow M."/>
            <person name="Brachmann A."/>
            <person name="Hughes D.P."/>
        </authorList>
    </citation>
    <scope>NUCLEOTIDE SEQUENCE [LARGE SCALE GENOMIC DNA]</scope>
    <source>
        <strain evidence="2 3">SC16a</strain>
    </source>
</reference>
<accession>A0A2A9PR18</accession>
<name>A0A2A9PR18_OPHUN</name>
<dbReference type="OrthoDB" id="407298at2759"/>
<reference evidence="2 3" key="2">
    <citation type="journal article" date="2017" name="Sci. Rep.">
        <title>Ant-infecting Ophiocordyceps genomes reveal a high diversity of potential behavioral manipulation genes and a possible major role for enterotoxins.</title>
        <authorList>
            <person name="de Bekker C."/>
            <person name="Ohm R.A."/>
            <person name="Evans H.C."/>
            <person name="Brachmann A."/>
            <person name="Hughes D.P."/>
        </authorList>
    </citation>
    <scope>NUCLEOTIDE SEQUENCE [LARGE SCALE GENOMIC DNA]</scope>
    <source>
        <strain evidence="2 3">SC16a</strain>
    </source>
</reference>
<evidence type="ECO:0000256" key="1">
    <source>
        <dbReference type="ARBA" id="ARBA00009042"/>
    </source>
</evidence>
<dbReference type="SUPFAM" id="SSF89372">
    <property type="entry name" value="Fucose-specific lectin"/>
    <property type="match status" value="1"/>
</dbReference>
<comment type="similarity">
    <text evidence="1">Belongs to the fungal fucose-specific lectin family.</text>
</comment>
<protein>
    <submittedName>
        <fullName evidence="2">Uncharacterized protein</fullName>
    </submittedName>
</protein>
<dbReference type="AlphaFoldDB" id="A0A2A9PR18"/>
<dbReference type="Gene3D" id="2.120.10.70">
    <property type="entry name" value="Fucose-specific lectin"/>
    <property type="match status" value="1"/>
</dbReference>
<keyword evidence="3" id="KW-1185">Reference proteome</keyword>
<dbReference type="InterPro" id="IPR012475">
    <property type="entry name" value="Fungal_lectin"/>
</dbReference>
<organism evidence="2 3">
    <name type="scientific">Ophiocordyceps unilateralis</name>
    <name type="common">Zombie-ant fungus</name>
    <name type="synonym">Torrubia unilateralis</name>
    <dbReference type="NCBI Taxonomy" id="268505"/>
    <lineage>
        <taxon>Eukaryota</taxon>
        <taxon>Fungi</taxon>
        <taxon>Dikarya</taxon>
        <taxon>Ascomycota</taxon>
        <taxon>Pezizomycotina</taxon>
        <taxon>Sordariomycetes</taxon>
        <taxon>Hypocreomycetidae</taxon>
        <taxon>Hypocreales</taxon>
        <taxon>Ophiocordycipitaceae</taxon>
        <taxon>Ophiocordyceps</taxon>
    </lineage>
</organism>
<dbReference type="Pfam" id="PF07938">
    <property type="entry name" value="Fungal_lectin"/>
    <property type="match status" value="1"/>
</dbReference>